<accession>A0A813DSM0</accession>
<sequence length="161" mass="17845">DASNEPNFWRPVWRGVLVADMIQALSTLCSHMTNLAVVVGPHKEVLLNGLPCFSLIKGEFSETLDITLDVMKQVLVRHEGEEARVMSKPEQPAGFQALPQMIVDMNAQTRSQKGRMITDDHGEMHLASNSRRAVVAVTLDAMLAVLKDAQVRAVQNKNKDQ</sequence>
<dbReference type="EMBL" id="CAJNNV010003588">
    <property type="protein sequence ID" value="CAE8589264.1"/>
    <property type="molecule type" value="Genomic_DNA"/>
</dbReference>
<proteinExistence type="predicted"/>
<gene>
    <name evidence="1" type="ORF">PGLA1383_LOCUS8038</name>
</gene>
<keyword evidence="2" id="KW-1185">Reference proteome</keyword>
<dbReference type="Proteomes" id="UP000654075">
    <property type="component" value="Unassembled WGS sequence"/>
</dbReference>
<organism evidence="1 2">
    <name type="scientific">Polarella glacialis</name>
    <name type="common">Dinoflagellate</name>
    <dbReference type="NCBI Taxonomy" id="89957"/>
    <lineage>
        <taxon>Eukaryota</taxon>
        <taxon>Sar</taxon>
        <taxon>Alveolata</taxon>
        <taxon>Dinophyceae</taxon>
        <taxon>Suessiales</taxon>
        <taxon>Suessiaceae</taxon>
        <taxon>Polarella</taxon>
    </lineage>
</organism>
<reference evidence="1" key="1">
    <citation type="submission" date="2021-02" db="EMBL/GenBank/DDBJ databases">
        <authorList>
            <person name="Dougan E. K."/>
            <person name="Rhodes N."/>
            <person name="Thang M."/>
            <person name="Chan C."/>
        </authorList>
    </citation>
    <scope>NUCLEOTIDE SEQUENCE</scope>
</reference>
<dbReference type="AlphaFoldDB" id="A0A813DSM0"/>
<comment type="caution">
    <text evidence="1">The sequence shown here is derived from an EMBL/GenBank/DDBJ whole genome shotgun (WGS) entry which is preliminary data.</text>
</comment>
<feature type="non-terminal residue" evidence="1">
    <location>
        <position position="161"/>
    </location>
</feature>
<name>A0A813DSM0_POLGL</name>
<evidence type="ECO:0000313" key="1">
    <source>
        <dbReference type="EMBL" id="CAE8589264.1"/>
    </source>
</evidence>
<protein>
    <submittedName>
        <fullName evidence="1">Uncharacterized protein</fullName>
    </submittedName>
</protein>
<evidence type="ECO:0000313" key="2">
    <source>
        <dbReference type="Proteomes" id="UP000654075"/>
    </source>
</evidence>